<dbReference type="Pfam" id="PF03372">
    <property type="entry name" value="Exo_endo_phos"/>
    <property type="match status" value="1"/>
</dbReference>
<dbReference type="InterPro" id="IPR002156">
    <property type="entry name" value="RNaseH_domain"/>
</dbReference>
<feature type="domain" description="Reverse transcriptase" evidence="2">
    <location>
        <begin position="927"/>
        <end position="1189"/>
    </location>
</feature>
<dbReference type="InterPro" id="IPR005135">
    <property type="entry name" value="Endo/exonuclease/phosphatase"/>
</dbReference>
<dbReference type="Pfam" id="PF14111">
    <property type="entry name" value="DUF4283"/>
    <property type="match status" value="1"/>
</dbReference>
<keyword evidence="3" id="KW-0548">Nucleotidyltransferase</keyword>
<keyword evidence="4" id="KW-1185">Reference proteome</keyword>
<proteinExistence type="predicted"/>
<dbReference type="Pfam" id="PF13456">
    <property type="entry name" value="RVT_3"/>
    <property type="match status" value="1"/>
</dbReference>
<dbReference type="PANTHER" id="PTHR33116:SF86">
    <property type="entry name" value="REVERSE TRANSCRIPTASE DOMAIN-CONTAINING PROTEIN"/>
    <property type="match status" value="1"/>
</dbReference>
<dbReference type="InterPro" id="IPR025558">
    <property type="entry name" value="DUF4283"/>
</dbReference>
<reference evidence="3 4" key="1">
    <citation type="submission" date="2020-12" db="EMBL/GenBank/DDBJ databases">
        <title>Concerted genomic and epigenomic changes stabilize Arabidopsis allopolyploids.</title>
        <authorList>
            <person name="Chen Z."/>
        </authorList>
    </citation>
    <scope>NUCLEOTIDE SEQUENCE [LARGE SCALE GENOMIC DNA]</scope>
    <source>
        <strain evidence="3">As9502</strain>
        <tissue evidence="3">Leaf</tissue>
    </source>
</reference>
<evidence type="ECO:0000313" key="3">
    <source>
        <dbReference type="EMBL" id="KAG7536606.1"/>
    </source>
</evidence>
<feature type="region of interest" description="Disordered" evidence="1">
    <location>
        <begin position="453"/>
        <end position="475"/>
    </location>
</feature>
<feature type="compositionally biased region" description="Basic and acidic residues" evidence="1">
    <location>
        <begin position="459"/>
        <end position="475"/>
    </location>
</feature>
<name>A0A8T1XP36_ARASU</name>
<dbReference type="GO" id="GO:0004523">
    <property type="term" value="F:RNA-DNA hybrid ribonuclease activity"/>
    <property type="evidence" value="ECO:0007669"/>
    <property type="project" value="InterPro"/>
</dbReference>
<dbReference type="PROSITE" id="PS50878">
    <property type="entry name" value="RT_POL"/>
    <property type="match status" value="1"/>
</dbReference>
<dbReference type="GO" id="GO:0003676">
    <property type="term" value="F:nucleic acid binding"/>
    <property type="evidence" value="ECO:0007669"/>
    <property type="project" value="InterPro"/>
</dbReference>
<accession>A0A8T1XP36</accession>
<dbReference type="InterPro" id="IPR026960">
    <property type="entry name" value="RVT-Znf"/>
</dbReference>
<dbReference type="InterPro" id="IPR000477">
    <property type="entry name" value="RT_dom"/>
</dbReference>
<comment type="caution">
    <text evidence="3">The sequence shown here is derived from an EMBL/GenBank/DDBJ whole genome shotgun (WGS) entry which is preliminary data.</text>
</comment>
<gene>
    <name evidence="3" type="ORF">ISN44_As13g005430</name>
</gene>
<evidence type="ECO:0000259" key="2">
    <source>
        <dbReference type="PROSITE" id="PS50878"/>
    </source>
</evidence>
<dbReference type="InterPro" id="IPR025836">
    <property type="entry name" value="Zn_knuckle_CX2CX4HX4C"/>
</dbReference>
<dbReference type="CDD" id="cd01650">
    <property type="entry name" value="RT_nLTR_like"/>
    <property type="match status" value="1"/>
</dbReference>
<dbReference type="Proteomes" id="UP000694251">
    <property type="component" value="Chromosome 13"/>
</dbReference>
<keyword evidence="3" id="KW-0695">RNA-directed DNA polymerase</keyword>
<dbReference type="Pfam" id="PF14392">
    <property type="entry name" value="zf-CCHC_4"/>
    <property type="match status" value="1"/>
</dbReference>
<dbReference type="Pfam" id="PF00078">
    <property type="entry name" value="RVT_1"/>
    <property type="match status" value="1"/>
</dbReference>
<dbReference type="PANTHER" id="PTHR33116">
    <property type="entry name" value="REVERSE TRANSCRIPTASE ZINC-BINDING DOMAIN-CONTAINING PROTEIN-RELATED-RELATED"/>
    <property type="match status" value="1"/>
</dbReference>
<dbReference type="EMBL" id="JAEFBJ010000013">
    <property type="protein sequence ID" value="KAG7536606.1"/>
    <property type="molecule type" value="Genomic_DNA"/>
</dbReference>
<evidence type="ECO:0000256" key="1">
    <source>
        <dbReference type="SAM" id="MobiDB-lite"/>
    </source>
</evidence>
<sequence length="1824" mass="209571">MEFALDKALQEMSLDDDKPIVLKNLPKYSSIERNGCSIIGKLLCPENQKMSAMIHEMPRLWRVNSRARGLALPNDKFQFIFDSESDLLTILEAGAWTFNDWSMTLERWTENPPEDYLKIIPIWIRLRNIPVNYNTEETIKDFAEHIGQVTDVAFDPSKPRSRGYVRVRILFDINKPLKNSRDLQLPTGEIVSIGIEYERIRKRCYQCLRLTHDKERCPFNPLNRQAIATGGMKAASIVPSRLIPKISKDDPLYGVLTDDDVGIDLVSGKPKIAKEVLDEMRQYLSVVDQQEKKIRIDRVRKSVWGLENDIQGQKTLLRLEAPARITTDINKGKGLVFDFQHSDSSPAGSENSARLDILNQNHDNIQLARPSSSNTYATASEQSCGSTVFRANSNSIASQAGTKAKVTKNRRRPNQWKRKAQARAKAAGLVAPQEAKKQDVVIVYKRKATDEAVNSSKLAKRDDEKVVPDEEPPKQEMRREHFPDFLFLLETKNSSIHVKKIQQWMGYDHSHIVDPIGLSGGLALFWKTAYEVEVISSDNRIIDVKVKLGSQQFFISCVYGDPASHLRQEIWNRLIDIGVSRDDPWLVLGDLNEILNNTEKLGGPARAESSFFPFRNMINDCRLREVPSIGNKFSWAGERHNQWIQCCLDRALGNEAWFHLFPRVQAEFLERVGSDHRPLFLRFVSENITRSGRFMFDKRWMTKPELLNIIREGWNKEGNEGQTDILHRISECRKLISQWKRSSSQNSKVRIKQLRNQLDNEGMKMHPHHGLMRSLKWDLAEAYREEELYWKLRSKEKWLSEGDRNTKFFHGSVQRRRVQNRVLSLFDDNEIEQFAEGSKGEIAVEYFRKMFTSSNPSLIAEALHGMVPRVTTSMNVELTKPVTSEEIKKAVFSIRGDSTPGADGMSAHFYQTYWDIVGPQVIDEVQRFFQSGILPSEWNFTQICLIPKKVNPSRMTDLRPISLCSVIYKIVSKILCARLKQFLPSLISETQGAFVAGRLISDNILLAHEMVHALRTNPHWDEDFIAIKTDMSKAYDRVEWNFLEELLLRLGFDIRWVQWIMSCIRSVSYSVLLNGSSYGYIKPERGIRQGDPLSPFLFILCAEALVHIMKKSELEGRLTGLRLTPACPSIQHLLFADDSLFSCQATFKECSELKRCLLLYEKASGQMINFTKSAITFGRKLDPYMKQLIKEFTGIDQEGGTGKYLGLPECFSGSKRALLGFISDRLKSRLSGWYEKTLSLGGKEVLIKSVALALPVYAMSCFRLTKYQCQQLTSAMSSFWWNASEDKHKMHWVSWEKICKSKAKGGLGFRDIGRFNQALLAKQAWRFLDDTQSLISRVYKAKYFANKCFLDAKIGYRPSYAWRSILFGRELLERGLMKTIGDGQQTNVWVDKWILDTFPRRPINKELMMDLNLMVSSLITPQGDWNVQRLNELFPPCDVTYIRSFPPEVSVSDKSVWAYTKDGKYSVKSGNWVLTREAELMEVIPTDMQLANRVKERVWKVSTAPKIRLFFWRVLSGALAIADCLRRHGLNINPMCQLCHDTNETISHVLFDCPVAHAVWSISGLPLWSPGSLISITERIDHILNLMEKQDLDKELREAIPWLLWEIWKARNSTLYAAKSNSPHFIVATALEEAKEWLQQNIFSQQGHVQRNQRQMLGEKLWTKPAVGKVKCNIHTSWIKDSCHVGGAWIARNHMGDAIFHARDAFIPMFNRLAAELHGFLWCIRSLKDIRIDSCELWSDCGAAIDALRRPEEYPKYRSQIIKIQQAIRVMREVSFHLSSPKANYLAREIACSVTREGRFTSYLARGGPAWLHNRIEEEKRGRR</sequence>
<organism evidence="3 4">
    <name type="scientific">Arabidopsis suecica</name>
    <name type="common">Swedish thale-cress</name>
    <name type="synonym">Cardaminopsis suecica</name>
    <dbReference type="NCBI Taxonomy" id="45249"/>
    <lineage>
        <taxon>Eukaryota</taxon>
        <taxon>Viridiplantae</taxon>
        <taxon>Streptophyta</taxon>
        <taxon>Embryophyta</taxon>
        <taxon>Tracheophyta</taxon>
        <taxon>Spermatophyta</taxon>
        <taxon>Magnoliopsida</taxon>
        <taxon>eudicotyledons</taxon>
        <taxon>Gunneridae</taxon>
        <taxon>Pentapetalae</taxon>
        <taxon>rosids</taxon>
        <taxon>malvids</taxon>
        <taxon>Brassicales</taxon>
        <taxon>Brassicaceae</taxon>
        <taxon>Camelineae</taxon>
        <taxon>Arabidopsis</taxon>
    </lineage>
</organism>
<evidence type="ECO:0000313" key="4">
    <source>
        <dbReference type="Proteomes" id="UP000694251"/>
    </source>
</evidence>
<dbReference type="GO" id="GO:0003964">
    <property type="term" value="F:RNA-directed DNA polymerase activity"/>
    <property type="evidence" value="ECO:0007669"/>
    <property type="project" value="UniProtKB-KW"/>
</dbReference>
<protein>
    <submittedName>
        <fullName evidence="3">Reverse transcriptase domain</fullName>
    </submittedName>
</protein>
<dbReference type="OrthoDB" id="1111266at2759"/>
<keyword evidence="3" id="KW-0808">Transferase</keyword>
<dbReference type="Pfam" id="PF13966">
    <property type="entry name" value="zf-RVT"/>
    <property type="match status" value="1"/>
</dbReference>